<dbReference type="EMBL" id="CM055101">
    <property type="protein sequence ID" value="KAJ7540483.1"/>
    <property type="molecule type" value="Genomic_DNA"/>
</dbReference>
<reference evidence="2" key="1">
    <citation type="journal article" date="2024" name="Proc. Natl. Acad. Sci. U.S.A.">
        <title>Extraordinary preservation of gene collinearity over three hundred million years revealed in homosporous lycophytes.</title>
        <authorList>
            <person name="Li C."/>
            <person name="Wickell D."/>
            <person name="Kuo L.Y."/>
            <person name="Chen X."/>
            <person name="Nie B."/>
            <person name="Liao X."/>
            <person name="Peng D."/>
            <person name="Ji J."/>
            <person name="Jenkins J."/>
            <person name="Williams M."/>
            <person name="Shu S."/>
            <person name="Plott C."/>
            <person name="Barry K."/>
            <person name="Rajasekar S."/>
            <person name="Grimwood J."/>
            <person name="Han X."/>
            <person name="Sun S."/>
            <person name="Hou Z."/>
            <person name="He W."/>
            <person name="Dai G."/>
            <person name="Sun C."/>
            <person name="Schmutz J."/>
            <person name="Leebens-Mack J.H."/>
            <person name="Li F.W."/>
            <person name="Wang L."/>
        </authorList>
    </citation>
    <scope>NUCLEOTIDE SEQUENCE [LARGE SCALE GENOMIC DNA]</scope>
    <source>
        <strain evidence="2">cv. PW_Plant_1</strain>
    </source>
</reference>
<evidence type="ECO:0000313" key="2">
    <source>
        <dbReference type="Proteomes" id="UP001162992"/>
    </source>
</evidence>
<dbReference type="Proteomes" id="UP001162992">
    <property type="component" value="Chromosome 10"/>
</dbReference>
<comment type="caution">
    <text evidence="1">The sequence shown here is derived from an EMBL/GenBank/DDBJ whole genome shotgun (WGS) entry which is preliminary data.</text>
</comment>
<protein>
    <submittedName>
        <fullName evidence="1">Uncharacterized protein</fullName>
    </submittedName>
</protein>
<keyword evidence="2" id="KW-1185">Reference proteome</keyword>
<gene>
    <name evidence="1" type="ORF">O6H91_10G017200</name>
</gene>
<accession>A0ACC2CEP2</accession>
<proteinExistence type="predicted"/>
<sequence>MNMDEFWDNIWTAEEGQAMAAAMIGKVYTAPDSQNNLQQENLTLPRTLTRKTMDEVWKEMQRRNRQQEQKMQQQHWQWPGAEGNMTLEDFLNNAGVIRDDTGVDTTANNGAAISFASTFGVQTPQAKAESIMKNQQQSEWYNYQPNQQQQQAEAAAATMAGVANRTGPIGGMFLPGKIDNMFENPLYIRPRLVLENLASSSSPSPDLATSAAPDTPTKRPIYDVLDIAVERRQRRMTKNRESAARSRARKQAYTVELEAEVIQLKEQILQLKRQRAFGPEQDLGKPPRVLQRTYSTSW</sequence>
<organism evidence="1 2">
    <name type="scientific">Diphasiastrum complanatum</name>
    <name type="common">Issler's clubmoss</name>
    <name type="synonym">Lycopodium complanatum</name>
    <dbReference type="NCBI Taxonomy" id="34168"/>
    <lineage>
        <taxon>Eukaryota</taxon>
        <taxon>Viridiplantae</taxon>
        <taxon>Streptophyta</taxon>
        <taxon>Embryophyta</taxon>
        <taxon>Tracheophyta</taxon>
        <taxon>Lycopodiopsida</taxon>
        <taxon>Lycopodiales</taxon>
        <taxon>Lycopodiaceae</taxon>
        <taxon>Lycopodioideae</taxon>
        <taxon>Diphasiastrum</taxon>
    </lineage>
</organism>
<name>A0ACC2CEP2_DIPCM</name>
<evidence type="ECO:0000313" key="1">
    <source>
        <dbReference type="EMBL" id="KAJ7540483.1"/>
    </source>
</evidence>